<gene>
    <name evidence="9" type="ORF">ACFSB2_23930</name>
</gene>
<dbReference type="InterPro" id="IPR023267">
    <property type="entry name" value="RCMT"/>
</dbReference>
<dbReference type="InterPro" id="IPR027391">
    <property type="entry name" value="Nol1_Nop2_Fmu_2"/>
</dbReference>
<evidence type="ECO:0000313" key="10">
    <source>
        <dbReference type="Proteomes" id="UP001597079"/>
    </source>
</evidence>
<feature type="binding site" evidence="7">
    <location>
        <begin position="117"/>
        <end position="123"/>
    </location>
    <ligand>
        <name>S-adenosyl-L-methionine</name>
        <dbReference type="ChEBI" id="CHEBI:59789"/>
    </ligand>
</feature>
<feature type="binding site" evidence="7">
    <location>
        <position position="141"/>
    </location>
    <ligand>
        <name>S-adenosyl-L-methionine</name>
        <dbReference type="ChEBI" id="CHEBI:59789"/>
    </ligand>
</feature>
<feature type="active site" description="Nucleophile" evidence="7">
    <location>
        <position position="238"/>
    </location>
</feature>
<dbReference type="SUPFAM" id="SSF53335">
    <property type="entry name" value="S-adenosyl-L-methionine-dependent methyltransferases"/>
    <property type="match status" value="1"/>
</dbReference>
<feature type="binding site" evidence="7">
    <location>
        <position position="185"/>
    </location>
    <ligand>
        <name>S-adenosyl-L-methionine</name>
        <dbReference type="ChEBI" id="CHEBI:59789"/>
    </ligand>
</feature>
<comment type="caution">
    <text evidence="7">Lacks conserved residue(s) required for the propagation of feature annotation.</text>
</comment>
<dbReference type="CDD" id="cd02440">
    <property type="entry name" value="AdoMet_MTases"/>
    <property type="match status" value="1"/>
</dbReference>
<evidence type="ECO:0000256" key="5">
    <source>
        <dbReference type="ARBA" id="ARBA00022691"/>
    </source>
</evidence>
<keyword evidence="4 7" id="KW-0808">Transferase</keyword>
<evidence type="ECO:0000256" key="1">
    <source>
        <dbReference type="ARBA" id="ARBA00007494"/>
    </source>
</evidence>
<dbReference type="PROSITE" id="PS51686">
    <property type="entry name" value="SAM_MT_RSMB_NOP"/>
    <property type="match status" value="1"/>
</dbReference>
<evidence type="ECO:0000256" key="2">
    <source>
        <dbReference type="ARBA" id="ARBA00022490"/>
    </source>
</evidence>
<dbReference type="Proteomes" id="UP001597079">
    <property type="component" value="Unassembled WGS sequence"/>
</dbReference>
<dbReference type="Pfam" id="PF17125">
    <property type="entry name" value="Methyltr_RsmF_N"/>
    <property type="match status" value="1"/>
</dbReference>
<dbReference type="InterPro" id="IPR018314">
    <property type="entry name" value="RsmB/NOL1/NOP2-like_CS"/>
</dbReference>
<dbReference type="Pfam" id="PF01189">
    <property type="entry name" value="Methyltr_RsmB-F"/>
    <property type="match status" value="1"/>
</dbReference>
<keyword evidence="5 7" id="KW-0949">S-adenosyl-L-methionine</keyword>
<name>A0ABW4JNZ2_9BACL</name>
<dbReference type="InterPro" id="IPR031341">
    <property type="entry name" value="Methyltr_RsmF_N"/>
</dbReference>
<dbReference type="Gene3D" id="3.30.70.1170">
    <property type="entry name" value="Sun protein, domain 3"/>
    <property type="match status" value="1"/>
</dbReference>
<dbReference type="PANTHER" id="PTHR22807">
    <property type="entry name" value="NOP2 YEAST -RELATED NOL1/NOP2/FMU SUN DOMAIN-CONTAINING"/>
    <property type="match status" value="1"/>
</dbReference>
<dbReference type="Gene3D" id="2.30.130.60">
    <property type="match status" value="1"/>
</dbReference>
<feature type="domain" description="SAM-dependent MTase RsmB/NOP-type" evidence="8">
    <location>
        <begin position="22"/>
        <end position="307"/>
    </location>
</feature>
<evidence type="ECO:0000256" key="6">
    <source>
        <dbReference type="ARBA" id="ARBA00022884"/>
    </source>
</evidence>
<keyword evidence="10" id="KW-1185">Reference proteome</keyword>
<keyword evidence="3 7" id="KW-0489">Methyltransferase</keyword>
<dbReference type="InterPro" id="IPR029063">
    <property type="entry name" value="SAM-dependent_MTases_sf"/>
</dbReference>
<protein>
    <submittedName>
        <fullName evidence="9">RNA methyltransferase</fullName>
    </submittedName>
</protein>
<keyword evidence="6 7" id="KW-0694">RNA-binding</keyword>
<dbReference type="PRINTS" id="PR02008">
    <property type="entry name" value="RCMTFAMILY"/>
</dbReference>
<dbReference type="GO" id="GO:0032259">
    <property type="term" value="P:methylation"/>
    <property type="evidence" value="ECO:0007669"/>
    <property type="project" value="UniProtKB-KW"/>
</dbReference>
<dbReference type="InterPro" id="IPR049560">
    <property type="entry name" value="MeTrfase_RsmB-F_NOP2_cat"/>
</dbReference>
<keyword evidence="2" id="KW-0963">Cytoplasm</keyword>
<evidence type="ECO:0000313" key="9">
    <source>
        <dbReference type="EMBL" id="MFD1677716.1"/>
    </source>
</evidence>
<dbReference type="Gene3D" id="3.40.50.150">
    <property type="entry name" value="Vaccinia Virus protein VP39"/>
    <property type="match status" value="1"/>
</dbReference>
<evidence type="ECO:0000259" key="8">
    <source>
        <dbReference type="PROSITE" id="PS51686"/>
    </source>
</evidence>
<reference evidence="10" key="1">
    <citation type="journal article" date="2019" name="Int. J. Syst. Evol. Microbiol.">
        <title>The Global Catalogue of Microorganisms (GCM) 10K type strain sequencing project: providing services to taxonomists for standard genome sequencing and annotation.</title>
        <authorList>
            <consortium name="The Broad Institute Genomics Platform"/>
            <consortium name="The Broad Institute Genome Sequencing Center for Infectious Disease"/>
            <person name="Wu L."/>
            <person name="Ma J."/>
        </authorList>
    </citation>
    <scope>NUCLEOTIDE SEQUENCE [LARGE SCALE GENOMIC DNA]</scope>
    <source>
        <strain evidence="10">CGMCC 1.12286</strain>
    </source>
</reference>
<evidence type="ECO:0000256" key="3">
    <source>
        <dbReference type="ARBA" id="ARBA00022603"/>
    </source>
</evidence>
<comment type="similarity">
    <text evidence="1 7">Belongs to the class I-like SAM-binding methyltransferase superfamily. RsmB/NOP family.</text>
</comment>
<organism evidence="9 10">
    <name type="scientific">Alicyclobacillus fodiniaquatilis</name>
    <dbReference type="NCBI Taxonomy" id="1661150"/>
    <lineage>
        <taxon>Bacteria</taxon>
        <taxon>Bacillati</taxon>
        <taxon>Bacillota</taxon>
        <taxon>Bacilli</taxon>
        <taxon>Bacillales</taxon>
        <taxon>Alicyclobacillaceae</taxon>
        <taxon>Alicyclobacillus</taxon>
    </lineage>
</organism>
<accession>A0ABW4JNZ2</accession>
<dbReference type="GO" id="GO:0008168">
    <property type="term" value="F:methyltransferase activity"/>
    <property type="evidence" value="ECO:0007669"/>
    <property type="project" value="UniProtKB-KW"/>
</dbReference>
<dbReference type="PANTHER" id="PTHR22807:SF30">
    <property type="entry name" value="28S RRNA (CYTOSINE(4447)-C(5))-METHYLTRANSFERASE-RELATED"/>
    <property type="match status" value="1"/>
</dbReference>
<dbReference type="Pfam" id="PF13636">
    <property type="entry name" value="Methyltranf_PUA"/>
    <property type="match status" value="1"/>
</dbReference>
<proteinExistence type="inferred from homology"/>
<dbReference type="InterPro" id="IPR001678">
    <property type="entry name" value="MeTrfase_RsmB-F_NOP2_dom"/>
</dbReference>
<sequence>MHLPDDFIKQMKPRLGEAWDAFEAAMHEPHTRGVRFKQHTVDTQLATQIKANIPPSIVPLLEQPVPWTNTGYYIDLTAPLGKTILHEVGAFYLQEPSAMAVAAAVNAQPGEYVLDLCAAPGGKSTALADQLSGKGTLVVNEIHPARVRILAENIERMGVSAAVVHNAPDTLARAWPNAFDAVLVDAPCSGEGMFRKDPQAIAAWQPDAPEICARRQREILDQAVQLLKPGGRLIYSTCTFNPQENEQMMAWLEDAHGLTLIDLPDWPGWTSGCPDWADGRPSLAFTRRLWPHLARGEGHFVACLTKPGHLATPAAKETQTRERNDKTWLDWLTAQLHEIPAPCLSPIEHKNVLFSNELGHLPLRGVRVLRAGTPLATKQNNRYIPQQALALRLRPEQAKQVIQLDASAAAAYIRGDALSYTGEQRGYALVAYEGFVLGWVKAVAGRLNNLYPKGWRNSHLI</sequence>
<dbReference type="PROSITE" id="PS01153">
    <property type="entry name" value="NOL1_NOP2_SUN"/>
    <property type="match status" value="1"/>
</dbReference>
<evidence type="ECO:0000256" key="4">
    <source>
        <dbReference type="ARBA" id="ARBA00022679"/>
    </source>
</evidence>
<comment type="caution">
    <text evidence="9">The sequence shown here is derived from an EMBL/GenBank/DDBJ whole genome shotgun (WGS) entry which is preliminary data.</text>
</comment>
<dbReference type="EMBL" id="JBHUCX010000099">
    <property type="protein sequence ID" value="MFD1677716.1"/>
    <property type="molecule type" value="Genomic_DNA"/>
</dbReference>
<evidence type="ECO:0000256" key="7">
    <source>
        <dbReference type="PROSITE-ProRule" id="PRU01023"/>
    </source>
</evidence>
<dbReference type="RefSeq" id="WP_377945628.1">
    <property type="nucleotide sequence ID" value="NZ_JBHUCX010000099.1"/>
</dbReference>